<dbReference type="Proteomes" id="UP000403266">
    <property type="component" value="Unassembled WGS sequence"/>
</dbReference>
<dbReference type="Pfam" id="PF06041">
    <property type="entry name" value="DUF924"/>
    <property type="match status" value="1"/>
</dbReference>
<reference evidence="1 2" key="1">
    <citation type="journal article" date="2019" name="Syst. Appl. Microbiol.">
        <title>Microvirga tunisiensis sp. nov., a root nodule symbiotic bacterium isolated from Lupinus micranthus and L. luteus grown in Northern Tunisia.</title>
        <authorList>
            <person name="Msaddak A."/>
            <person name="Rejili M."/>
            <person name="Duran D."/>
            <person name="Mars M."/>
            <person name="Palacios J.M."/>
            <person name="Ruiz-Argueso T."/>
            <person name="Rey L."/>
            <person name="Imperial J."/>
        </authorList>
    </citation>
    <scope>NUCLEOTIDE SEQUENCE [LARGE SCALE GENOMIC DNA]</scope>
    <source>
        <strain evidence="1 2">Lmie10</strain>
    </source>
</reference>
<comment type="caution">
    <text evidence="1">The sequence shown here is derived from an EMBL/GenBank/DDBJ whole genome shotgun (WGS) entry which is preliminary data.</text>
</comment>
<name>A0A5N7MGT5_9HYPH</name>
<evidence type="ECO:0000313" key="1">
    <source>
        <dbReference type="EMBL" id="MPR26291.1"/>
    </source>
</evidence>
<accession>A0A5N7MGT5</accession>
<dbReference type="AlphaFoldDB" id="A0A5N7MGT5"/>
<dbReference type="OrthoDB" id="7593450at2"/>
<organism evidence="1 2">
    <name type="scientific">Microvirga tunisiensis</name>
    <dbReference type="NCBI Taxonomy" id="2108360"/>
    <lineage>
        <taxon>Bacteria</taxon>
        <taxon>Pseudomonadati</taxon>
        <taxon>Pseudomonadota</taxon>
        <taxon>Alphaproteobacteria</taxon>
        <taxon>Hyphomicrobiales</taxon>
        <taxon>Methylobacteriaceae</taxon>
        <taxon>Microvirga</taxon>
    </lineage>
</organism>
<dbReference type="SUPFAM" id="SSF48452">
    <property type="entry name" value="TPR-like"/>
    <property type="match status" value="1"/>
</dbReference>
<dbReference type="InterPro" id="IPR011990">
    <property type="entry name" value="TPR-like_helical_dom_sf"/>
</dbReference>
<proteinExistence type="predicted"/>
<keyword evidence="2" id="KW-1185">Reference proteome</keyword>
<gene>
    <name evidence="1" type="ORF">FS320_13905</name>
</gene>
<protein>
    <submittedName>
        <fullName evidence="1">DUF924 domain-containing protein</fullName>
    </submittedName>
</protein>
<dbReference type="Gene3D" id="1.25.40.10">
    <property type="entry name" value="Tetratricopeptide repeat domain"/>
    <property type="match status" value="1"/>
</dbReference>
<dbReference type="InterPro" id="IPR010323">
    <property type="entry name" value="DUF924"/>
</dbReference>
<evidence type="ECO:0000313" key="2">
    <source>
        <dbReference type="Proteomes" id="UP000403266"/>
    </source>
</evidence>
<sequence length="221" mass="25045">MSSHMNWRRVYDFWFPVDLSGSGVAAHWQMLTWWMRGGANAELHQFAPLVHAGKAGQLDHWLGTPRGRLSLIIVLDQFPRGLFAGTPEAYSSDLETLRIAEEGFRNGHYDALTSPYERFFYFLPLAHAEGPDHLDRMRRIVAISERVVEEAPEHLKPVWQFSLSQAQANFDIISRFGRFPHRNPVLGRTSTPEELTYLAKGDFVHTRSLPESASSAISAIG</sequence>
<dbReference type="EMBL" id="VOSK01000045">
    <property type="protein sequence ID" value="MPR26291.1"/>
    <property type="molecule type" value="Genomic_DNA"/>
</dbReference>
<dbReference type="Gene3D" id="1.20.58.320">
    <property type="entry name" value="TPR-like"/>
    <property type="match status" value="1"/>
</dbReference>
<dbReference type="RefSeq" id="WP_152712469.1">
    <property type="nucleotide sequence ID" value="NZ_VOSJ01000042.1"/>
</dbReference>